<dbReference type="InterPro" id="IPR032880">
    <property type="entry name" value="CSC1/OSCA1-like_N"/>
</dbReference>
<dbReference type="PANTHER" id="PTHR13018">
    <property type="entry name" value="PROBABLE MEMBRANE PROTEIN DUF221-RELATED"/>
    <property type="match status" value="1"/>
</dbReference>
<dbReference type="AlphaFoldDB" id="A0A5P1EU97"/>
<dbReference type="InterPro" id="IPR027815">
    <property type="entry name" value="CSC1/OSCA1-like_cyt"/>
</dbReference>
<dbReference type="EMBL" id="CM007385">
    <property type="protein sequence ID" value="ONK68299.1"/>
    <property type="molecule type" value="Genomic_DNA"/>
</dbReference>
<proteinExistence type="predicted"/>
<keyword evidence="1" id="KW-0812">Transmembrane</keyword>
<dbReference type="PANTHER" id="PTHR13018:SF98">
    <property type="entry name" value="TO DEHYDRATION PROTEIN, PUTATIVE, EXPRESSED-RELATED"/>
    <property type="match status" value="1"/>
</dbReference>
<dbReference type="Proteomes" id="UP000243459">
    <property type="component" value="Chromosome 5"/>
</dbReference>
<dbReference type="Gramene" id="ONK68299">
    <property type="protein sequence ID" value="ONK68299"/>
    <property type="gene ID" value="A4U43_C05F9860"/>
</dbReference>
<protein>
    <recommendedName>
        <fullName evidence="6">CSC1/OSCA1-like cytosolic domain-containing protein</fullName>
    </recommendedName>
</protein>
<accession>A0A5P1EU97</accession>
<evidence type="ECO:0000256" key="1">
    <source>
        <dbReference type="SAM" id="Phobius"/>
    </source>
</evidence>
<dbReference type="Pfam" id="PF14703">
    <property type="entry name" value="PHM7_cyt"/>
    <property type="match status" value="1"/>
</dbReference>
<keyword evidence="1" id="KW-1133">Transmembrane helix</keyword>
<feature type="domain" description="CSC1/OSCA1-like N-terminal transmembrane" evidence="2">
    <location>
        <begin position="46"/>
        <end position="148"/>
    </location>
</feature>
<feature type="transmembrane region" description="Helical" evidence="1">
    <location>
        <begin position="130"/>
        <end position="146"/>
    </location>
</feature>
<gene>
    <name evidence="4" type="ORF">A4U43_C05F9860</name>
</gene>
<organism evidence="4 5">
    <name type="scientific">Asparagus officinalis</name>
    <name type="common">Garden asparagus</name>
    <dbReference type="NCBI Taxonomy" id="4686"/>
    <lineage>
        <taxon>Eukaryota</taxon>
        <taxon>Viridiplantae</taxon>
        <taxon>Streptophyta</taxon>
        <taxon>Embryophyta</taxon>
        <taxon>Tracheophyta</taxon>
        <taxon>Spermatophyta</taxon>
        <taxon>Magnoliopsida</taxon>
        <taxon>Liliopsida</taxon>
        <taxon>Asparagales</taxon>
        <taxon>Asparagaceae</taxon>
        <taxon>Asparagoideae</taxon>
        <taxon>Asparagus</taxon>
    </lineage>
</organism>
<dbReference type="GO" id="GO:0005227">
    <property type="term" value="F:calcium-activated cation channel activity"/>
    <property type="evidence" value="ECO:0007669"/>
    <property type="project" value="InterPro"/>
</dbReference>
<evidence type="ECO:0000313" key="4">
    <source>
        <dbReference type="EMBL" id="ONK68299.1"/>
    </source>
</evidence>
<dbReference type="InterPro" id="IPR045122">
    <property type="entry name" value="Csc1-like"/>
</dbReference>
<evidence type="ECO:0000259" key="2">
    <source>
        <dbReference type="Pfam" id="PF13967"/>
    </source>
</evidence>
<dbReference type="GO" id="GO:0005886">
    <property type="term" value="C:plasma membrane"/>
    <property type="evidence" value="ECO:0007669"/>
    <property type="project" value="TreeGrafter"/>
</dbReference>
<evidence type="ECO:0000259" key="3">
    <source>
        <dbReference type="Pfam" id="PF14703"/>
    </source>
</evidence>
<keyword evidence="5" id="KW-1185">Reference proteome</keyword>
<reference evidence="5" key="1">
    <citation type="journal article" date="2017" name="Nat. Commun.">
        <title>The asparagus genome sheds light on the origin and evolution of a young Y chromosome.</title>
        <authorList>
            <person name="Harkess A."/>
            <person name="Zhou J."/>
            <person name="Xu C."/>
            <person name="Bowers J.E."/>
            <person name="Van der Hulst R."/>
            <person name="Ayyampalayam S."/>
            <person name="Mercati F."/>
            <person name="Riccardi P."/>
            <person name="McKain M.R."/>
            <person name="Kakrana A."/>
            <person name="Tang H."/>
            <person name="Ray J."/>
            <person name="Groenendijk J."/>
            <person name="Arikit S."/>
            <person name="Mathioni S.M."/>
            <person name="Nakano M."/>
            <person name="Shan H."/>
            <person name="Telgmann-Rauber A."/>
            <person name="Kanno A."/>
            <person name="Yue Z."/>
            <person name="Chen H."/>
            <person name="Li W."/>
            <person name="Chen Y."/>
            <person name="Xu X."/>
            <person name="Zhang Y."/>
            <person name="Luo S."/>
            <person name="Chen H."/>
            <person name="Gao J."/>
            <person name="Mao Z."/>
            <person name="Pires J.C."/>
            <person name="Luo M."/>
            <person name="Kudrna D."/>
            <person name="Wing R.A."/>
            <person name="Meyers B.C."/>
            <person name="Yi K."/>
            <person name="Kong H."/>
            <person name="Lavrijsen P."/>
            <person name="Sunseri F."/>
            <person name="Falavigna A."/>
            <person name="Ye Y."/>
            <person name="Leebens-Mack J.H."/>
            <person name="Chen G."/>
        </authorList>
    </citation>
    <scope>NUCLEOTIDE SEQUENCE [LARGE SCALE GENOMIC DNA]</scope>
    <source>
        <strain evidence="5">cv. DH0086</strain>
    </source>
</reference>
<evidence type="ECO:0000313" key="5">
    <source>
        <dbReference type="Proteomes" id="UP000243459"/>
    </source>
</evidence>
<evidence type="ECO:0008006" key="6">
    <source>
        <dbReference type="Google" id="ProtNLM"/>
    </source>
</evidence>
<name>A0A5P1EU97_ASPOF</name>
<feature type="domain" description="CSC1/OSCA1-like cytosolic" evidence="3">
    <location>
        <begin position="214"/>
        <end position="268"/>
    </location>
</feature>
<keyword evidence="1" id="KW-0472">Membrane</keyword>
<dbReference type="Pfam" id="PF13967">
    <property type="entry name" value="RSN1_TM"/>
    <property type="match status" value="1"/>
</dbReference>
<feature type="transmembrane region" description="Helical" evidence="1">
    <location>
        <begin position="72"/>
        <end position="96"/>
    </location>
</feature>
<sequence>MFVLNGILGCSTESHPSKLVGSIGSKNRYFDFYKLAAVCDFKDFLRFLNWMREALRMSKNDLIQHVGLDSVIFLRIYILSLKIFVPMTILALLVLIPVNVYDGTLKNIHKYIVFSGIDKLLISNVREGSQQFWFHLFTIWTCYVLYKEYGHIAFMRLHFLASKDRRAAQFTAVYNANKFSKLVRRKERLHNWMDYYRLKLERHPDQRPTIKLVAERQRILKETKAIMPVAFVSFDSRWTAAICAQTQQSRNPTRWLTYWVPDPHNVYFTGKSRWSRKGGSFPQACARAMQLLPSEKTYKGRWNDR</sequence>